<dbReference type="NCBIfam" id="TIGR00738">
    <property type="entry name" value="rrf2_super"/>
    <property type="match status" value="1"/>
</dbReference>
<dbReference type="PANTHER" id="PTHR33221">
    <property type="entry name" value="WINGED HELIX-TURN-HELIX TRANSCRIPTIONAL REGULATOR, RRF2 FAMILY"/>
    <property type="match status" value="1"/>
</dbReference>
<organism evidence="2 3">
    <name type="scientific">Wenzhouxiangella marina</name>
    <dbReference type="NCBI Taxonomy" id="1579979"/>
    <lineage>
        <taxon>Bacteria</taxon>
        <taxon>Pseudomonadati</taxon>
        <taxon>Pseudomonadota</taxon>
        <taxon>Gammaproteobacteria</taxon>
        <taxon>Chromatiales</taxon>
        <taxon>Wenzhouxiangellaceae</taxon>
        <taxon>Wenzhouxiangella</taxon>
    </lineage>
</organism>
<dbReference type="OrthoDB" id="9795923at2"/>
<dbReference type="PANTHER" id="PTHR33221:SF4">
    <property type="entry name" value="HTH-TYPE TRANSCRIPTIONAL REPRESSOR NSRR"/>
    <property type="match status" value="1"/>
</dbReference>
<accession>A0A0K0XTU9</accession>
<dbReference type="GO" id="GO:0003700">
    <property type="term" value="F:DNA-binding transcription factor activity"/>
    <property type="evidence" value="ECO:0007669"/>
    <property type="project" value="TreeGrafter"/>
</dbReference>
<evidence type="ECO:0000313" key="3">
    <source>
        <dbReference type="Proteomes" id="UP000066624"/>
    </source>
</evidence>
<keyword evidence="1" id="KW-0238">DNA-binding</keyword>
<name>A0A0K0XTU9_9GAMM</name>
<dbReference type="STRING" id="1579979.WM2015_758"/>
<dbReference type="AlphaFoldDB" id="A0A0K0XTU9"/>
<dbReference type="Pfam" id="PF02082">
    <property type="entry name" value="Rrf2"/>
    <property type="match status" value="1"/>
</dbReference>
<dbReference type="GO" id="GO:0003677">
    <property type="term" value="F:DNA binding"/>
    <property type="evidence" value="ECO:0007669"/>
    <property type="project" value="UniProtKB-KW"/>
</dbReference>
<proteinExistence type="predicted"/>
<dbReference type="PATRIC" id="fig|1579979.3.peg.773"/>
<dbReference type="InterPro" id="IPR036390">
    <property type="entry name" value="WH_DNA-bd_sf"/>
</dbReference>
<dbReference type="Proteomes" id="UP000066624">
    <property type="component" value="Chromosome"/>
</dbReference>
<dbReference type="InterPro" id="IPR036388">
    <property type="entry name" value="WH-like_DNA-bd_sf"/>
</dbReference>
<dbReference type="Gene3D" id="1.10.10.10">
    <property type="entry name" value="Winged helix-like DNA-binding domain superfamily/Winged helix DNA-binding domain"/>
    <property type="match status" value="1"/>
</dbReference>
<dbReference type="KEGG" id="wma:WM2015_758"/>
<dbReference type="InterPro" id="IPR000944">
    <property type="entry name" value="Tscrpt_reg_Rrf2"/>
</dbReference>
<protein>
    <submittedName>
        <fullName evidence="2">HTH-type transcriptional regulator NsrR</fullName>
    </submittedName>
</protein>
<dbReference type="PROSITE" id="PS51197">
    <property type="entry name" value="HTH_RRF2_2"/>
    <property type="match status" value="1"/>
</dbReference>
<evidence type="ECO:0000313" key="2">
    <source>
        <dbReference type="EMBL" id="AKS41139.1"/>
    </source>
</evidence>
<sequence length="156" mass="17399">MRLTQFTDYSLRVLIYLALNPERRCRIRDIASAYGVSHNHLMKVVQKLVASGYVDTVRGAGGGLMLRKSPDKINLAELVEAMEPDFGLVECLRPDNQCIITGPCRLPGLLRRATEAFLDVLRTQSLADFLAEPERKRMTEALRAGAGTIDLKLQVD</sequence>
<gene>
    <name evidence="2" type="ORF">WM2015_758</name>
</gene>
<dbReference type="EMBL" id="CP012154">
    <property type="protein sequence ID" value="AKS41139.1"/>
    <property type="molecule type" value="Genomic_DNA"/>
</dbReference>
<evidence type="ECO:0000256" key="1">
    <source>
        <dbReference type="ARBA" id="ARBA00023125"/>
    </source>
</evidence>
<dbReference type="SUPFAM" id="SSF46785">
    <property type="entry name" value="Winged helix' DNA-binding domain"/>
    <property type="match status" value="1"/>
</dbReference>
<dbReference type="GO" id="GO:0005829">
    <property type="term" value="C:cytosol"/>
    <property type="evidence" value="ECO:0007669"/>
    <property type="project" value="TreeGrafter"/>
</dbReference>
<keyword evidence="3" id="KW-1185">Reference proteome</keyword>
<reference evidence="2 3" key="1">
    <citation type="submission" date="2015-07" db="EMBL/GenBank/DDBJ databases">
        <authorList>
            <person name="Noorani M."/>
        </authorList>
    </citation>
    <scope>NUCLEOTIDE SEQUENCE [LARGE SCALE GENOMIC DNA]</scope>
    <source>
        <strain evidence="2 3">KCTC 42284</strain>
    </source>
</reference>
<dbReference type="RefSeq" id="WP_049724799.1">
    <property type="nucleotide sequence ID" value="NZ_CP012154.1"/>
</dbReference>